<keyword evidence="4" id="KW-0804">Transcription</keyword>
<comment type="caution">
    <text evidence="7">The sequence shown here is derived from an EMBL/GenBank/DDBJ whole genome shotgun (WGS) entry which is preliminary data.</text>
</comment>
<keyword evidence="1" id="KW-0678">Repressor</keyword>
<dbReference type="InterPro" id="IPR009057">
    <property type="entry name" value="Homeodomain-like_sf"/>
</dbReference>
<evidence type="ECO:0000256" key="4">
    <source>
        <dbReference type="ARBA" id="ARBA00023163"/>
    </source>
</evidence>
<dbReference type="InterPro" id="IPR004111">
    <property type="entry name" value="Repressor_TetR_C"/>
</dbReference>
<keyword evidence="3 5" id="KW-0238">DNA-binding</keyword>
<dbReference type="InterPro" id="IPR003012">
    <property type="entry name" value="Tet_transcr_reg_TetR"/>
</dbReference>
<gene>
    <name evidence="7" type="ORF">ACFSW7_11965</name>
</gene>
<dbReference type="PANTHER" id="PTHR30055">
    <property type="entry name" value="HTH-TYPE TRANSCRIPTIONAL REGULATOR RUTR"/>
    <property type="match status" value="1"/>
</dbReference>
<dbReference type="Gene3D" id="1.10.357.10">
    <property type="entry name" value="Tetracycline Repressor, domain 2"/>
    <property type="match status" value="1"/>
</dbReference>
<dbReference type="SUPFAM" id="SSF46689">
    <property type="entry name" value="Homeodomain-like"/>
    <property type="match status" value="1"/>
</dbReference>
<dbReference type="Pfam" id="PF00440">
    <property type="entry name" value="TetR_N"/>
    <property type="match status" value="1"/>
</dbReference>
<evidence type="ECO:0000256" key="5">
    <source>
        <dbReference type="PROSITE-ProRule" id="PRU00335"/>
    </source>
</evidence>
<dbReference type="PROSITE" id="PS50977">
    <property type="entry name" value="HTH_TETR_2"/>
    <property type="match status" value="1"/>
</dbReference>
<dbReference type="PANTHER" id="PTHR30055:SF151">
    <property type="entry name" value="TRANSCRIPTIONAL REGULATORY PROTEIN"/>
    <property type="match status" value="1"/>
</dbReference>
<reference evidence="8" key="1">
    <citation type="journal article" date="2019" name="Int. J. Syst. Evol. Microbiol.">
        <title>The Global Catalogue of Microorganisms (GCM) 10K type strain sequencing project: providing services to taxonomists for standard genome sequencing and annotation.</title>
        <authorList>
            <consortium name="The Broad Institute Genomics Platform"/>
            <consortium name="The Broad Institute Genome Sequencing Center for Infectious Disease"/>
            <person name="Wu L."/>
            <person name="Ma J."/>
        </authorList>
    </citation>
    <scope>NUCLEOTIDE SEQUENCE [LARGE SCALE GENOMIC DNA]</scope>
    <source>
        <strain evidence="8">TISTR 1514</strain>
    </source>
</reference>
<protein>
    <submittedName>
        <fullName evidence="7">TetR/AcrR family transcriptional regulator</fullName>
    </submittedName>
</protein>
<feature type="DNA-binding region" description="H-T-H motif" evidence="5">
    <location>
        <begin position="32"/>
        <end position="51"/>
    </location>
</feature>
<dbReference type="EMBL" id="JBHUNE010000008">
    <property type="protein sequence ID" value="MFD2759092.1"/>
    <property type="molecule type" value="Genomic_DNA"/>
</dbReference>
<keyword evidence="8" id="KW-1185">Reference proteome</keyword>
<feature type="domain" description="HTH tetR-type" evidence="6">
    <location>
        <begin position="9"/>
        <end position="69"/>
    </location>
</feature>
<evidence type="ECO:0000256" key="2">
    <source>
        <dbReference type="ARBA" id="ARBA00023015"/>
    </source>
</evidence>
<dbReference type="InterPro" id="IPR001647">
    <property type="entry name" value="HTH_TetR"/>
</dbReference>
<dbReference type="Gene3D" id="1.10.10.60">
    <property type="entry name" value="Homeodomain-like"/>
    <property type="match status" value="1"/>
</dbReference>
<proteinExistence type="predicted"/>
<dbReference type="RefSeq" id="WP_019617326.1">
    <property type="nucleotide sequence ID" value="NZ_JBHUNE010000008.1"/>
</dbReference>
<name>A0ABW5UZF2_9MICO</name>
<dbReference type="Proteomes" id="UP001597492">
    <property type="component" value="Unassembled WGS sequence"/>
</dbReference>
<sequence length="213" mass="22780">MSDRAPRNTLTRDRVLAGAFELADAKGLEALTIRALAAHLGVRPMSIYHYVATKDALLDALVDGVFETIARPSSSGDWRDELADRARSVRAAMAAHPWALSVMETRAHPGLANLAGHEAVLAVLRGAGFSVEAAGHAFAVLDAFVYGFALQDAMLRQVGLDTDAAELRDGMPLEGFPHIAEQAERYVTDAYPIADSFEVGLGIVLDGIAKLRT</sequence>
<dbReference type="PRINTS" id="PR00400">
    <property type="entry name" value="TETREPRESSOR"/>
</dbReference>
<evidence type="ECO:0000256" key="3">
    <source>
        <dbReference type="ARBA" id="ARBA00023125"/>
    </source>
</evidence>
<dbReference type="InterPro" id="IPR036271">
    <property type="entry name" value="Tet_transcr_reg_TetR-rel_C_sf"/>
</dbReference>
<accession>A0ABW5UZF2</accession>
<dbReference type="Pfam" id="PF02909">
    <property type="entry name" value="TetR_C_1"/>
    <property type="match status" value="1"/>
</dbReference>
<dbReference type="SUPFAM" id="SSF48498">
    <property type="entry name" value="Tetracyclin repressor-like, C-terminal domain"/>
    <property type="match status" value="1"/>
</dbReference>
<dbReference type="InterPro" id="IPR050109">
    <property type="entry name" value="HTH-type_TetR-like_transc_reg"/>
</dbReference>
<evidence type="ECO:0000256" key="1">
    <source>
        <dbReference type="ARBA" id="ARBA00022491"/>
    </source>
</evidence>
<evidence type="ECO:0000259" key="6">
    <source>
        <dbReference type="PROSITE" id="PS50977"/>
    </source>
</evidence>
<evidence type="ECO:0000313" key="8">
    <source>
        <dbReference type="Proteomes" id="UP001597492"/>
    </source>
</evidence>
<evidence type="ECO:0000313" key="7">
    <source>
        <dbReference type="EMBL" id="MFD2759092.1"/>
    </source>
</evidence>
<keyword evidence="2" id="KW-0805">Transcription regulation</keyword>
<organism evidence="7 8">
    <name type="scientific">Gulosibacter faecalis</name>
    <dbReference type="NCBI Taxonomy" id="272240"/>
    <lineage>
        <taxon>Bacteria</taxon>
        <taxon>Bacillati</taxon>
        <taxon>Actinomycetota</taxon>
        <taxon>Actinomycetes</taxon>
        <taxon>Micrococcales</taxon>
        <taxon>Microbacteriaceae</taxon>
        <taxon>Gulosibacter</taxon>
    </lineage>
</organism>